<dbReference type="InterPro" id="IPR027417">
    <property type="entry name" value="P-loop_NTPase"/>
</dbReference>
<keyword evidence="4" id="KW-0239">DNA-directed DNA polymerase</keyword>
<gene>
    <name evidence="7" type="primary">holA</name>
    <name evidence="7" type="ORF">HMPREF9220_0277</name>
</gene>
<reference evidence="7 8" key="1">
    <citation type="submission" date="2010-11" db="EMBL/GenBank/DDBJ databases">
        <authorList>
            <person name="Durkin A.S."/>
            <person name="Madupu R."/>
            <person name="Torralba M."/>
            <person name="Gillis M."/>
            <person name="Methe B."/>
            <person name="Sutton G."/>
            <person name="Nelson K.E."/>
        </authorList>
    </citation>
    <scope>NUCLEOTIDE SEQUENCE [LARGE SCALE GENOMIC DNA]</scope>
    <source>
        <strain evidence="7 8">UPII 345-E</strain>
    </source>
</reference>
<dbReference type="GO" id="GO:0009360">
    <property type="term" value="C:DNA polymerase III complex"/>
    <property type="evidence" value="ECO:0007669"/>
    <property type="project" value="InterPro"/>
</dbReference>
<evidence type="ECO:0000259" key="5">
    <source>
        <dbReference type="Pfam" id="PF06144"/>
    </source>
</evidence>
<dbReference type="Proteomes" id="UP000004594">
    <property type="component" value="Unassembled WGS sequence"/>
</dbReference>
<dbReference type="EC" id="2.7.7.7" evidence="7"/>
<dbReference type="GO" id="GO:0003677">
    <property type="term" value="F:DNA binding"/>
    <property type="evidence" value="ECO:0007669"/>
    <property type="project" value="InterPro"/>
</dbReference>
<evidence type="ECO:0000256" key="2">
    <source>
        <dbReference type="ARBA" id="ARBA00022695"/>
    </source>
</evidence>
<dbReference type="PANTHER" id="PTHR34388">
    <property type="entry name" value="DNA POLYMERASE III SUBUNIT DELTA"/>
    <property type="match status" value="1"/>
</dbReference>
<dbReference type="Pfam" id="PF06144">
    <property type="entry name" value="DNA_pol3_delta"/>
    <property type="match status" value="1"/>
</dbReference>
<proteinExistence type="predicted"/>
<dbReference type="RefSeq" id="WP_007555212.1">
    <property type="nucleotide sequence ID" value="NZ_AENT01000030.1"/>
</dbReference>
<dbReference type="InterPro" id="IPR010372">
    <property type="entry name" value="DNA_pol3_delta_N"/>
</dbReference>
<dbReference type="PANTHER" id="PTHR34388:SF1">
    <property type="entry name" value="DNA POLYMERASE III SUBUNIT DELTA"/>
    <property type="match status" value="1"/>
</dbReference>
<organism evidence="7 8">
    <name type="scientific">Dialister micraerophilus UPII 345-E</name>
    <dbReference type="NCBI Taxonomy" id="910314"/>
    <lineage>
        <taxon>Bacteria</taxon>
        <taxon>Bacillati</taxon>
        <taxon>Bacillota</taxon>
        <taxon>Negativicutes</taxon>
        <taxon>Veillonellales</taxon>
        <taxon>Veillonellaceae</taxon>
        <taxon>Dialister</taxon>
    </lineage>
</organism>
<evidence type="ECO:0000313" key="8">
    <source>
        <dbReference type="Proteomes" id="UP000004594"/>
    </source>
</evidence>
<dbReference type="Pfam" id="PF21694">
    <property type="entry name" value="DNA_pol3_delta_C"/>
    <property type="match status" value="1"/>
</dbReference>
<evidence type="ECO:0000256" key="3">
    <source>
        <dbReference type="ARBA" id="ARBA00022705"/>
    </source>
</evidence>
<dbReference type="GO" id="GO:0006261">
    <property type="term" value="P:DNA-templated DNA replication"/>
    <property type="evidence" value="ECO:0007669"/>
    <property type="project" value="TreeGrafter"/>
</dbReference>
<dbReference type="Gene3D" id="1.20.272.10">
    <property type="match status" value="1"/>
</dbReference>
<dbReference type="eggNOG" id="COG1466">
    <property type="taxonomic scope" value="Bacteria"/>
</dbReference>
<dbReference type="GO" id="GO:0003887">
    <property type="term" value="F:DNA-directed DNA polymerase activity"/>
    <property type="evidence" value="ECO:0007669"/>
    <property type="project" value="UniProtKB-KW"/>
</dbReference>
<comment type="caution">
    <text evidence="7">The sequence shown here is derived from an EMBL/GenBank/DDBJ whole genome shotgun (WGS) entry which is preliminary data.</text>
</comment>
<dbReference type="NCBIfam" id="TIGR01128">
    <property type="entry name" value="holA"/>
    <property type="match status" value="1"/>
</dbReference>
<dbReference type="AlphaFoldDB" id="E4LAL2"/>
<keyword evidence="2 7" id="KW-0548">Nucleotidyltransferase</keyword>
<dbReference type="SUPFAM" id="SSF52540">
    <property type="entry name" value="P-loop containing nucleoside triphosphate hydrolases"/>
    <property type="match status" value="1"/>
</dbReference>
<accession>E4LAL2</accession>
<dbReference type="Gene3D" id="3.40.50.300">
    <property type="entry name" value="P-loop containing nucleotide triphosphate hydrolases"/>
    <property type="match status" value="1"/>
</dbReference>
<feature type="domain" description="DNA polymerase III delta N-terminal" evidence="5">
    <location>
        <begin position="9"/>
        <end position="129"/>
    </location>
</feature>
<evidence type="ECO:0000256" key="1">
    <source>
        <dbReference type="ARBA" id="ARBA00022679"/>
    </source>
</evidence>
<protein>
    <submittedName>
        <fullName evidence="7">DNA polymerase III, delta subunit</fullName>
        <ecNumber evidence="7">2.7.7.7</ecNumber>
    </submittedName>
</protein>
<feature type="domain" description="DNA polymerase III delta subunit-like C-terminal" evidence="6">
    <location>
        <begin position="207"/>
        <end position="317"/>
    </location>
</feature>
<sequence>MTHKKNCCFLYGEDVVAVNTRQKEILKNYFTQGNPEITVFESDGTYEAYKNRLESQSLFSENIAVIINNPFFLKKKSQSEKEEKEFLSFLNVLSKLNDDTLVIIAQEGKIDKRIKNFKLLMNICNVIECAMLKSSTGIEKMVEKFQKNGKTLSYDAREYLEEVLSSWSEISESLLATECDKILLMADKSKVIDRKLLEEALPDYMNQVIFRYADQLFSKNIAAILQNTDHVFYDTSSEIKNIGFISSQLRKIKIIKEMQREGKSSSEISNKLKIKSQWQMKRLMQTSRKLKENEVEELILDLFEYQYEQRHGQTERTIKDVFLKFCRKSKGGNL</sequence>
<dbReference type="InterPro" id="IPR048466">
    <property type="entry name" value="DNA_pol3_delta-like_C"/>
</dbReference>
<evidence type="ECO:0000256" key="4">
    <source>
        <dbReference type="ARBA" id="ARBA00022932"/>
    </source>
</evidence>
<dbReference type="EMBL" id="AENT01000030">
    <property type="protein sequence ID" value="EFR42164.1"/>
    <property type="molecule type" value="Genomic_DNA"/>
</dbReference>
<keyword evidence="1 7" id="KW-0808">Transferase</keyword>
<keyword evidence="3" id="KW-0235">DNA replication</keyword>
<evidence type="ECO:0000313" key="7">
    <source>
        <dbReference type="EMBL" id="EFR42164.1"/>
    </source>
</evidence>
<name>E4LAL2_9FIRM</name>
<dbReference type="InterPro" id="IPR005790">
    <property type="entry name" value="DNA_polIII_delta"/>
</dbReference>
<evidence type="ECO:0000259" key="6">
    <source>
        <dbReference type="Pfam" id="PF21694"/>
    </source>
</evidence>
<dbReference type="OrthoDB" id="1633498at2"/>